<comment type="caution">
    <text evidence="4">The sequence shown here is derived from an EMBL/GenBank/DDBJ whole genome shotgun (WGS) entry which is preliminary data.</text>
</comment>
<reference evidence="4 5" key="1">
    <citation type="submission" date="2019-07" db="EMBL/GenBank/DDBJ databases">
        <title>Lentzea xizangensis sp. nov., isolated from Qinghai-Tibetan Plateau Soils.</title>
        <authorList>
            <person name="Huang J."/>
        </authorList>
    </citation>
    <scope>NUCLEOTIDE SEQUENCE [LARGE SCALE GENOMIC DNA]</scope>
    <source>
        <strain evidence="4 5">FXJ1.1311</strain>
    </source>
</reference>
<dbReference type="PROSITE" id="PS50043">
    <property type="entry name" value="HTH_LUXR_2"/>
    <property type="match status" value="1"/>
</dbReference>
<evidence type="ECO:0000313" key="5">
    <source>
        <dbReference type="Proteomes" id="UP000316639"/>
    </source>
</evidence>
<organism evidence="4 5">
    <name type="scientific">Lentzea tibetensis</name>
    <dbReference type="NCBI Taxonomy" id="2591470"/>
    <lineage>
        <taxon>Bacteria</taxon>
        <taxon>Bacillati</taxon>
        <taxon>Actinomycetota</taxon>
        <taxon>Actinomycetes</taxon>
        <taxon>Pseudonocardiales</taxon>
        <taxon>Pseudonocardiaceae</taxon>
        <taxon>Lentzea</taxon>
    </lineage>
</organism>
<keyword evidence="5" id="KW-1185">Reference proteome</keyword>
<dbReference type="InterPro" id="IPR036388">
    <property type="entry name" value="WH-like_DNA-bd_sf"/>
</dbReference>
<keyword evidence="1" id="KW-0547">Nucleotide-binding</keyword>
<dbReference type="CDD" id="cd06170">
    <property type="entry name" value="LuxR_C_like"/>
    <property type="match status" value="1"/>
</dbReference>
<name>A0A563EF58_9PSEU</name>
<accession>A0A563EF58</accession>
<evidence type="ECO:0000313" key="4">
    <source>
        <dbReference type="EMBL" id="TWP44035.1"/>
    </source>
</evidence>
<gene>
    <name evidence="4" type="ORF">FKR81_41650</name>
</gene>
<evidence type="ECO:0000256" key="1">
    <source>
        <dbReference type="ARBA" id="ARBA00022741"/>
    </source>
</evidence>
<dbReference type="InterPro" id="IPR027417">
    <property type="entry name" value="P-loop_NTPase"/>
</dbReference>
<dbReference type="InterPro" id="IPR000792">
    <property type="entry name" value="Tscrpt_reg_LuxR_C"/>
</dbReference>
<dbReference type="GO" id="GO:0003677">
    <property type="term" value="F:DNA binding"/>
    <property type="evidence" value="ECO:0007669"/>
    <property type="project" value="InterPro"/>
</dbReference>
<dbReference type="Pfam" id="PF13191">
    <property type="entry name" value="AAA_16"/>
    <property type="match status" value="1"/>
</dbReference>
<dbReference type="PANTHER" id="PTHR16305:SF35">
    <property type="entry name" value="TRANSCRIPTIONAL ACTIVATOR DOMAIN"/>
    <property type="match status" value="1"/>
</dbReference>
<dbReference type="PANTHER" id="PTHR16305">
    <property type="entry name" value="TESTICULAR SOLUBLE ADENYLYL CYCLASE"/>
    <property type="match status" value="1"/>
</dbReference>
<dbReference type="RefSeq" id="WP_146360924.1">
    <property type="nucleotide sequence ID" value="NZ_VOBR01000055.1"/>
</dbReference>
<dbReference type="SMART" id="SM00421">
    <property type="entry name" value="HTH_LUXR"/>
    <property type="match status" value="1"/>
</dbReference>
<dbReference type="AlphaFoldDB" id="A0A563EF58"/>
<dbReference type="InterPro" id="IPR016032">
    <property type="entry name" value="Sig_transdc_resp-reg_C-effctor"/>
</dbReference>
<dbReference type="GO" id="GO:0004016">
    <property type="term" value="F:adenylate cyclase activity"/>
    <property type="evidence" value="ECO:0007669"/>
    <property type="project" value="TreeGrafter"/>
</dbReference>
<dbReference type="SUPFAM" id="SSF46894">
    <property type="entry name" value="C-terminal effector domain of the bipartite response regulators"/>
    <property type="match status" value="1"/>
</dbReference>
<dbReference type="GO" id="GO:0006355">
    <property type="term" value="P:regulation of DNA-templated transcription"/>
    <property type="evidence" value="ECO:0007669"/>
    <property type="project" value="InterPro"/>
</dbReference>
<proteinExistence type="predicted"/>
<protein>
    <submittedName>
        <fullName evidence="4">AAA family ATPase</fullName>
    </submittedName>
</protein>
<dbReference type="OrthoDB" id="3178131at2"/>
<keyword evidence="2" id="KW-0067">ATP-binding</keyword>
<dbReference type="GO" id="GO:0005737">
    <property type="term" value="C:cytoplasm"/>
    <property type="evidence" value="ECO:0007669"/>
    <property type="project" value="TreeGrafter"/>
</dbReference>
<dbReference type="Proteomes" id="UP000316639">
    <property type="component" value="Unassembled WGS sequence"/>
</dbReference>
<dbReference type="Pfam" id="PF00196">
    <property type="entry name" value="GerE"/>
    <property type="match status" value="1"/>
</dbReference>
<sequence>MLLERQSELDQVSRALRDAHSGSGSQLLVGGPLGNGKSALLQEIPTLEAAEGFRVIRANASSLEQDFAFGVVRQLFDPVLSRAVPELEERWLTGPAGLARVVFADDAPAAPEAPPVMMQEAALQGLTALLRNISVDKPSLILIDDLQWVDEPSLRWLSRLSKRLDSLRVLLVTAVREGDSRTERPLVTELTSFCQHELRPAPLSVSATADLVSTHTGEWPDEEFVLACHETTDGNPMFLMSVLLNLAYSGVAPAARHVDMVRSLRPAQLRERLIQCLQTQSEPVRSFARATAVLGEHVDVELIGHLAGLDAIGAATAMRTMHQLGLLKSDQQPHFMHLVVQDAIEEWMTAEEREELHLRAVKLLHGSGYPAEQVAAQLMTITSQHDWWAIEVLRSAADTAMRRGAPEVAARYLRRALLDASPDGEDRARLLVDLATAERGFDASASVRHISYAVPLLRTVRDRAAAVVRIAPTVLVGASRPVRDLLERVADELGDPVMLAGVDRELAFRLEARLRYSWHSDPAQLGDSVRRLLALGDQDLVGSGAERELLVVLLDAAMLTAKLPADEVARLGRRVLDHEPATSSHVHTALPLLVTSMAAADSLDDLAPWLDLALERARLQDVTIEHALIRTEQALVFLHLGRLDEARAAAYDALDLTALDWKGSTATAAVGLAAVALELREPQLISRLLDLNQERTDHACLAAVYRMLHGSAAALSGELDRALEYYLECGRALDRAGWRNPVLFPWRLTAASLNARLGDKDAAMELADEARARAVAWGAPSGVGRALCALGRLTPGPHGLDLLRESVEVLGASGNIFELAKSLLELGTRERADGESSAGDHLRRSQELALRAGANWLVAKSGEELETADAPGVKASLTKSEYKVCCLAVDGHTNQEIADILQVTCRAIEKHLTNSFRKLGIRRRTELPEALAGAHPEAVRPASGRA</sequence>
<dbReference type="Gene3D" id="3.40.50.300">
    <property type="entry name" value="P-loop containing nucleotide triphosphate hydrolases"/>
    <property type="match status" value="1"/>
</dbReference>
<feature type="domain" description="HTH luxR-type" evidence="3">
    <location>
        <begin position="870"/>
        <end position="935"/>
    </location>
</feature>
<dbReference type="SUPFAM" id="SSF52540">
    <property type="entry name" value="P-loop containing nucleoside triphosphate hydrolases"/>
    <property type="match status" value="1"/>
</dbReference>
<dbReference type="Gene3D" id="1.10.10.10">
    <property type="entry name" value="Winged helix-like DNA-binding domain superfamily/Winged helix DNA-binding domain"/>
    <property type="match status" value="1"/>
</dbReference>
<dbReference type="GO" id="GO:0005524">
    <property type="term" value="F:ATP binding"/>
    <property type="evidence" value="ECO:0007669"/>
    <property type="project" value="UniProtKB-KW"/>
</dbReference>
<dbReference type="InterPro" id="IPR041664">
    <property type="entry name" value="AAA_16"/>
</dbReference>
<evidence type="ECO:0000259" key="3">
    <source>
        <dbReference type="PROSITE" id="PS50043"/>
    </source>
</evidence>
<dbReference type="EMBL" id="VOBR01000055">
    <property type="protein sequence ID" value="TWP44035.1"/>
    <property type="molecule type" value="Genomic_DNA"/>
</dbReference>
<evidence type="ECO:0000256" key="2">
    <source>
        <dbReference type="ARBA" id="ARBA00022840"/>
    </source>
</evidence>